<dbReference type="EMBL" id="LBVR01000041">
    <property type="protein sequence ID" value="KKQ90281.1"/>
    <property type="molecule type" value="Genomic_DNA"/>
</dbReference>
<name>A0A0G0PLT1_9BACT</name>
<sequence>MEKKVKIVMKKEAIKILGGKQLNSEILPLGQKDLAEMRRDPKYEVWDDGKVFIGLGVEGKNGETNSS</sequence>
<reference evidence="1 2" key="1">
    <citation type="journal article" date="2015" name="Nature">
        <title>rRNA introns, odd ribosomes, and small enigmatic genomes across a large radiation of phyla.</title>
        <authorList>
            <person name="Brown C.T."/>
            <person name="Hug L.A."/>
            <person name="Thomas B.C."/>
            <person name="Sharon I."/>
            <person name="Castelle C.J."/>
            <person name="Singh A."/>
            <person name="Wilkins M.J."/>
            <person name="Williams K.H."/>
            <person name="Banfield J.F."/>
        </authorList>
    </citation>
    <scope>NUCLEOTIDE SEQUENCE [LARGE SCALE GENOMIC DNA]</scope>
</reference>
<comment type="caution">
    <text evidence="1">The sequence shown here is derived from an EMBL/GenBank/DDBJ whole genome shotgun (WGS) entry which is preliminary data.</text>
</comment>
<proteinExistence type="predicted"/>
<evidence type="ECO:0000313" key="1">
    <source>
        <dbReference type="EMBL" id="KKQ90281.1"/>
    </source>
</evidence>
<dbReference type="AlphaFoldDB" id="A0A0G0PLT1"/>
<organism evidence="1 2">
    <name type="scientific">Candidatus Shapirobacteria bacterium GW2011_GWE1_38_92</name>
    <dbReference type="NCBI Taxonomy" id="1618489"/>
    <lineage>
        <taxon>Bacteria</taxon>
        <taxon>Candidatus Shapironibacteriota</taxon>
    </lineage>
</organism>
<accession>A0A0G0PLT1</accession>
<protein>
    <submittedName>
        <fullName evidence="1">Uncharacterized protein</fullName>
    </submittedName>
</protein>
<gene>
    <name evidence="1" type="ORF">UT14_C0041G0014</name>
</gene>
<evidence type="ECO:0000313" key="2">
    <source>
        <dbReference type="Proteomes" id="UP000033841"/>
    </source>
</evidence>
<dbReference type="Proteomes" id="UP000033841">
    <property type="component" value="Unassembled WGS sequence"/>
</dbReference>